<dbReference type="Proteomes" id="UP000031549">
    <property type="component" value="Unassembled WGS sequence"/>
</dbReference>
<gene>
    <name evidence="1" type="ORF">PI95_025775</name>
</gene>
<evidence type="ECO:0000313" key="2">
    <source>
        <dbReference type="Proteomes" id="UP000031549"/>
    </source>
</evidence>
<protein>
    <submittedName>
        <fullName evidence="1">Uncharacterized protein</fullName>
    </submittedName>
</protein>
<dbReference type="EMBL" id="JTCM02000085">
    <property type="protein sequence ID" value="NEU75873.1"/>
    <property type="molecule type" value="Genomic_DNA"/>
</dbReference>
<proteinExistence type="predicted"/>
<name>A0A846HFH3_9CYAN</name>
<sequence length="194" mass="22173">MQGQFRLAQDKPWLPMQAQEILTPKGFVWKAVIGRGFQFKGADYYFNNSGRMQFKMWGLIPIVNVDSEDIHRSAIGRLAAEFIWLPSALLPSMGTTWKVLDDNTIQASLQIDGELVTLTLVIDADGKVLQIFLPRWGDRTENKTWAYIPFGSKCEAELYESGFTIPDKTSAGWWFGTNRYNEFFQATIERAEFS</sequence>
<organism evidence="1 2">
    <name type="scientific">Hassallia byssoidea VB512170</name>
    <dbReference type="NCBI Taxonomy" id="1304833"/>
    <lineage>
        <taxon>Bacteria</taxon>
        <taxon>Bacillati</taxon>
        <taxon>Cyanobacteriota</taxon>
        <taxon>Cyanophyceae</taxon>
        <taxon>Nostocales</taxon>
        <taxon>Tolypothrichaceae</taxon>
        <taxon>Hassallia</taxon>
    </lineage>
</organism>
<dbReference type="AlphaFoldDB" id="A0A846HFH3"/>
<comment type="caution">
    <text evidence="1">The sequence shown here is derived from an EMBL/GenBank/DDBJ whole genome shotgun (WGS) entry which is preliminary data.</text>
</comment>
<dbReference type="Pfam" id="PF21900">
    <property type="entry name" value="DUF6920"/>
    <property type="match status" value="1"/>
</dbReference>
<reference evidence="1 2" key="1">
    <citation type="journal article" date="2015" name="Genome Announc.">
        <title>Draft Genome Sequence of Cyanobacterium Hassallia byssoidea Strain VB512170, Isolated from Monuments in India.</title>
        <authorList>
            <person name="Singh D."/>
            <person name="Chandrababunaidu M.M."/>
            <person name="Panda A."/>
            <person name="Sen D."/>
            <person name="Bhattacharyya S."/>
            <person name="Adhikary S.P."/>
            <person name="Tripathy S."/>
        </authorList>
    </citation>
    <scope>NUCLEOTIDE SEQUENCE [LARGE SCALE GENOMIC DNA]</scope>
    <source>
        <strain evidence="1 2">VB512170</strain>
    </source>
</reference>
<accession>A0A846HFH3</accession>
<dbReference type="InterPro" id="IPR054213">
    <property type="entry name" value="DUF6920"/>
</dbReference>
<evidence type="ECO:0000313" key="1">
    <source>
        <dbReference type="EMBL" id="NEU75873.1"/>
    </source>
</evidence>
<keyword evidence="2" id="KW-1185">Reference proteome</keyword>